<dbReference type="InterPro" id="IPR003593">
    <property type="entry name" value="AAA+_ATPase"/>
</dbReference>
<dbReference type="InterPro" id="IPR027417">
    <property type="entry name" value="P-loop_NTPase"/>
</dbReference>
<dbReference type="GO" id="GO:0005524">
    <property type="term" value="F:ATP binding"/>
    <property type="evidence" value="ECO:0007669"/>
    <property type="project" value="UniProtKB-KW"/>
</dbReference>
<dbReference type="CDD" id="cd03257">
    <property type="entry name" value="ABC_NikE_OppD_transporters"/>
    <property type="match status" value="1"/>
</dbReference>
<comment type="subcellular location">
    <subcellularLocation>
        <location evidence="1">Cell membrane</location>
        <topology evidence="1">Peripheral membrane protein</topology>
    </subcellularLocation>
</comment>
<comment type="caution">
    <text evidence="9">The sequence shown here is derived from an EMBL/GenBank/DDBJ whole genome shotgun (WGS) entry which is preliminary data.</text>
</comment>
<dbReference type="PROSITE" id="PS00211">
    <property type="entry name" value="ABC_TRANSPORTER_1"/>
    <property type="match status" value="1"/>
</dbReference>
<dbReference type="PANTHER" id="PTHR43297">
    <property type="entry name" value="OLIGOPEPTIDE TRANSPORT ATP-BINDING PROTEIN APPD"/>
    <property type="match status" value="1"/>
</dbReference>
<dbReference type="Pfam" id="PF08352">
    <property type="entry name" value="oligo_HPY"/>
    <property type="match status" value="1"/>
</dbReference>
<dbReference type="Proteomes" id="UP001500842">
    <property type="component" value="Unassembled WGS sequence"/>
</dbReference>
<evidence type="ECO:0000256" key="4">
    <source>
        <dbReference type="ARBA" id="ARBA00022475"/>
    </source>
</evidence>
<dbReference type="EMBL" id="BAAAOR010000007">
    <property type="protein sequence ID" value="GAA1507634.1"/>
    <property type="molecule type" value="Genomic_DNA"/>
</dbReference>
<dbReference type="Pfam" id="PF00005">
    <property type="entry name" value="ABC_tran"/>
    <property type="match status" value="1"/>
</dbReference>
<comment type="similarity">
    <text evidence="2">Belongs to the ABC transporter superfamily.</text>
</comment>
<keyword evidence="10" id="KW-1185">Reference proteome</keyword>
<accession>A0ABN1ZYV8</accession>
<dbReference type="SMART" id="SM00382">
    <property type="entry name" value="AAA"/>
    <property type="match status" value="1"/>
</dbReference>
<protein>
    <submittedName>
        <fullName evidence="9">ABC transporter ATP-binding protein</fullName>
    </submittedName>
</protein>
<evidence type="ECO:0000313" key="9">
    <source>
        <dbReference type="EMBL" id="GAA1507634.1"/>
    </source>
</evidence>
<evidence type="ECO:0000256" key="7">
    <source>
        <dbReference type="ARBA" id="ARBA00023136"/>
    </source>
</evidence>
<dbReference type="InterPro" id="IPR013563">
    <property type="entry name" value="Oligopep_ABC_C"/>
</dbReference>
<evidence type="ECO:0000256" key="6">
    <source>
        <dbReference type="ARBA" id="ARBA00022840"/>
    </source>
</evidence>
<dbReference type="InterPro" id="IPR003439">
    <property type="entry name" value="ABC_transporter-like_ATP-bd"/>
</dbReference>
<gene>
    <name evidence="9" type="ORF">GCM10009788_09560</name>
</gene>
<evidence type="ECO:0000313" key="10">
    <source>
        <dbReference type="Proteomes" id="UP001500842"/>
    </source>
</evidence>
<keyword evidence="7" id="KW-0472">Membrane</keyword>
<keyword evidence="3" id="KW-0813">Transport</keyword>
<keyword evidence="5" id="KW-0547">Nucleotide-binding</keyword>
<dbReference type="InterPro" id="IPR017871">
    <property type="entry name" value="ABC_transporter-like_CS"/>
</dbReference>
<evidence type="ECO:0000259" key="8">
    <source>
        <dbReference type="PROSITE" id="PS50893"/>
    </source>
</evidence>
<reference evidence="9 10" key="1">
    <citation type="journal article" date="2019" name="Int. J. Syst. Evol. Microbiol.">
        <title>The Global Catalogue of Microorganisms (GCM) 10K type strain sequencing project: providing services to taxonomists for standard genome sequencing and annotation.</title>
        <authorList>
            <consortium name="The Broad Institute Genomics Platform"/>
            <consortium name="The Broad Institute Genome Sequencing Center for Infectious Disease"/>
            <person name="Wu L."/>
            <person name="Ma J."/>
        </authorList>
    </citation>
    <scope>NUCLEOTIDE SEQUENCE [LARGE SCALE GENOMIC DNA]</scope>
    <source>
        <strain evidence="9 10">JCM 14942</strain>
    </source>
</reference>
<evidence type="ECO:0000256" key="5">
    <source>
        <dbReference type="ARBA" id="ARBA00022741"/>
    </source>
</evidence>
<feature type="domain" description="ABC transporter" evidence="8">
    <location>
        <begin position="22"/>
        <end position="271"/>
    </location>
</feature>
<proteinExistence type="inferred from homology"/>
<dbReference type="RefSeq" id="WP_141004979.1">
    <property type="nucleotide sequence ID" value="NZ_BAAAOR010000007.1"/>
</dbReference>
<dbReference type="Gene3D" id="3.40.50.300">
    <property type="entry name" value="P-loop containing nucleotide triphosphate hydrolases"/>
    <property type="match status" value="1"/>
</dbReference>
<evidence type="ECO:0000256" key="1">
    <source>
        <dbReference type="ARBA" id="ARBA00004202"/>
    </source>
</evidence>
<name>A0ABN1ZYV8_9ACTN</name>
<evidence type="ECO:0000256" key="3">
    <source>
        <dbReference type="ARBA" id="ARBA00022448"/>
    </source>
</evidence>
<organism evidence="9 10">
    <name type="scientific">Nocardioides humi</name>
    <dbReference type="NCBI Taxonomy" id="449461"/>
    <lineage>
        <taxon>Bacteria</taxon>
        <taxon>Bacillati</taxon>
        <taxon>Actinomycetota</taxon>
        <taxon>Actinomycetes</taxon>
        <taxon>Propionibacteriales</taxon>
        <taxon>Nocardioidaceae</taxon>
        <taxon>Nocardioides</taxon>
    </lineage>
</organism>
<dbReference type="SUPFAM" id="SSF52540">
    <property type="entry name" value="P-loop containing nucleoside triphosphate hydrolases"/>
    <property type="match status" value="1"/>
</dbReference>
<dbReference type="PANTHER" id="PTHR43297:SF2">
    <property type="entry name" value="DIPEPTIDE TRANSPORT ATP-BINDING PROTEIN DPPD"/>
    <property type="match status" value="1"/>
</dbReference>
<keyword evidence="4" id="KW-1003">Cell membrane</keyword>
<sequence>MTAVETHSQAVGPLGDGPVPPLAVEGLRTAFLRRGERTEIVRDVSFTLERGKTLMLLGESGSGKSVTARSVLQLYGRNADITGSVRMNGKELVGVRDSEMRTIRGGVIAMVPQDPTGALDPLRRIGSQIAEVIRVHQRTPKQSAVRRAEELLAQVGIQDPKRVAASYPHELSGGMRQRAVIAIAVSCDPQILIADEPTTALDVTVQKQILDLISTLREETGTAVLMVTHDVGVAADYGDRVAVMYRGRLIEQGAARSVLENPQHPYTQGLLAAQPRPGVPRGTLPTMIAWSPEATGPEAVAS</sequence>
<keyword evidence="6 9" id="KW-0067">ATP-binding</keyword>
<evidence type="ECO:0000256" key="2">
    <source>
        <dbReference type="ARBA" id="ARBA00005417"/>
    </source>
</evidence>
<dbReference type="InterPro" id="IPR050388">
    <property type="entry name" value="ABC_Ni/Peptide_Import"/>
</dbReference>
<dbReference type="PROSITE" id="PS50893">
    <property type="entry name" value="ABC_TRANSPORTER_2"/>
    <property type="match status" value="1"/>
</dbReference>